<reference evidence="1 2" key="1">
    <citation type="journal article" date="2014" name="Agronomy (Basel)">
        <title>A Draft Genome Sequence for Ensete ventricosum, the Drought-Tolerant Tree Against Hunger.</title>
        <authorList>
            <person name="Harrison J."/>
            <person name="Moore K.A."/>
            <person name="Paszkiewicz K."/>
            <person name="Jones T."/>
            <person name="Grant M."/>
            <person name="Ambacheew D."/>
            <person name="Muzemil S."/>
            <person name="Studholme D.J."/>
        </authorList>
    </citation>
    <scope>NUCLEOTIDE SEQUENCE [LARGE SCALE GENOMIC DNA]</scope>
</reference>
<evidence type="ECO:0000313" key="1">
    <source>
        <dbReference type="EMBL" id="RRT80052.1"/>
    </source>
</evidence>
<protein>
    <submittedName>
        <fullName evidence="1">Uncharacterized protein</fullName>
    </submittedName>
</protein>
<comment type="caution">
    <text evidence="1">The sequence shown here is derived from an EMBL/GenBank/DDBJ whole genome shotgun (WGS) entry which is preliminary data.</text>
</comment>
<organism evidence="1 2">
    <name type="scientific">Ensete ventricosum</name>
    <name type="common">Abyssinian banana</name>
    <name type="synonym">Musa ensete</name>
    <dbReference type="NCBI Taxonomy" id="4639"/>
    <lineage>
        <taxon>Eukaryota</taxon>
        <taxon>Viridiplantae</taxon>
        <taxon>Streptophyta</taxon>
        <taxon>Embryophyta</taxon>
        <taxon>Tracheophyta</taxon>
        <taxon>Spermatophyta</taxon>
        <taxon>Magnoliopsida</taxon>
        <taxon>Liliopsida</taxon>
        <taxon>Zingiberales</taxon>
        <taxon>Musaceae</taxon>
        <taxon>Ensete</taxon>
    </lineage>
</organism>
<dbReference type="Proteomes" id="UP000287651">
    <property type="component" value="Unassembled WGS sequence"/>
</dbReference>
<dbReference type="AlphaFoldDB" id="A0A427AUX9"/>
<name>A0A427AUX9_ENSVE</name>
<proteinExistence type="predicted"/>
<sequence length="93" mass="10254">MNWLFPGDLAAHCIPGLLLGSNFGWDSGGREAEERGGEMRRRIRDAGIGIVLKNVLFISSLTKSLRRREGDRSSKHINDIDHLSVCVSMCGLS</sequence>
<gene>
    <name evidence="1" type="ORF">B296_00007822</name>
</gene>
<evidence type="ECO:0000313" key="2">
    <source>
        <dbReference type="Proteomes" id="UP000287651"/>
    </source>
</evidence>
<dbReference type="EMBL" id="AMZH03001244">
    <property type="protein sequence ID" value="RRT80052.1"/>
    <property type="molecule type" value="Genomic_DNA"/>
</dbReference>
<accession>A0A427AUX9</accession>